<dbReference type="CDD" id="cd05266">
    <property type="entry name" value="SDR_a4"/>
    <property type="match status" value="1"/>
</dbReference>
<evidence type="ECO:0000259" key="1">
    <source>
        <dbReference type="Pfam" id="PF03446"/>
    </source>
</evidence>
<protein>
    <submittedName>
        <fullName evidence="2">NAD-dependent epimerase/dehydratase</fullName>
    </submittedName>
</protein>
<dbReference type="OrthoDB" id="751203at2"/>
<dbReference type="GO" id="GO:0050661">
    <property type="term" value="F:NADP binding"/>
    <property type="evidence" value="ECO:0007669"/>
    <property type="project" value="InterPro"/>
</dbReference>
<dbReference type="STRING" id="323850.Shew_2374"/>
<accession>A3QFJ2</accession>
<dbReference type="Pfam" id="PF03446">
    <property type="entry name" value="NAD_binding_2"/>
    <property type="match status" value="1"/>
</dbReference>
<dbReference type="GO" id="GO:0005737">
    <property type="term" value="C:cytoplasm"/>
    <property type="evidence" value="ECO:0007669"/>
    <property type="project" value="TreeGrafter"/>
</dbReference>
<dbReference type="eggNOG" id="COG0451">
    <property type="taxonomic scope" value="Bacteria"/>
</dbReference>
<dbReference type="RefSeq" id="WP_011866171.1">
    <property type="nucleotide sequence ID" value="NC_009092.1"/>
</dbReference>
<evidence type="ECO:0000313" key="3">
    <source>
        <dbReference type="Proteomes" id="UP000001558"/>
    </source>
</evidence>
<feature type="domain" description="6-phosphogluconate dehydrogenase NADP-binding" evidence="1">
    <location>
        <begin position="5"/>
        <end position="50"/>
    </location>
</feature>
<reference evidence="2 3" key="1">
    <citation type="submission" date="2007-03" db="EMBL/GenBank/DDBJ databases">
        <title>Complete sequence of Shewanella loihica PV-4.</title>
        <authorList>
            <consortium name="US DOE Joint Genome Institute"/>
            <person name="Copeland A."/>
            <person name="Lucas S."/>
            <person name="Lapidus A."/>
            <person name="Barry K."/>
            <person name="Detter J.C."/>
            <person name="Glavina del Rio T."/>
            <person name="Hammon N."/>
            <person name="Israni S."/>
            <person name="Dalin E."/>
            <person name="Tice H."/>
            <person name="Pitluck S."/>
            <person name="Chain P."/>
            <person name="Malfatti S."/>
            <person name="Shin M."/>
            <person name="Vergez L."/>
            <person name="Schmutz J."/>
            <person name="Larimer F."/>
            <person name="Land M."/>
            <person name="Hauser L."/>
            <person name="Kyrpides N."/>
            <person name="Mikhailova N."/>
            <person name="Romine M.F."/>
            <person name="Serres G."/>
            <person name="Fredrickson J."/>
            <person name="Tiedje J."/>
            <person name="Richardson P."/>
        </authorList>
    </citation>
    <scope>NUCLEOTIDE SEQUENCE [LARGE SCALE GENOMIC DNA]</scope>
    <source>
        <strain evidence="3">ATCC BAA-1088 / PV-4</strain>
    </source>
</reference>
<dbReference type="InterPro" id="IPR006115">
    <property type="entry name" value="6PGDH_NADP-bd"/>
</dbReference>
<dbReference type="AlphaFoldDB" id="A3QFJ2"/>
<dbReference type="PANTHER" id="PTHR48079">
    <property type="entry name" value="PROTEIN YEEZ"/>
    <property type="match status" value="1"/>
</dbReference>
<dbReference type="KEGG" id="slo:Shew_2374"/>
<dbReference type="PANTHER" id="PTHR48079:SF6">
    <property type="entry name" value="NAD(P)-BINDING DOMAIN-CONTAINING PROTEIN-RELATED"/>
    <property type="match status" value="1"/>
</dbReference>
<gene>
    <name evidence="2" type="ordered locus">Shew_2374</name>
</gene>
<dbReference type="Gene3D" id="3.40.50.720">
    <property type="entry name" value="NAD(P)-binding Rossmann-like Domain"/>
    <property type="match status" value="1"/>
</dbReference>
<dbReference type="InterPro" id="IPR051783">
    <property type="entry name" value="NAD(P)-dependent_oxidoreduct"/>
</dbReference>
<dbReference type="HOGENOM" id="CLU_007383_11_1_6"/>
<proteinExistence type="predicted"/>
<dbReference type="Proteomes" id="UP000001558">
    <property type="component" value="Chromosome"/>
</dbReference>
<dbReference type="EMBL" id="CP000606">
    <property type="protein sequence ID" value="ABO24240.1"/>
    <property type="molecule type" value="Genomic_DNA"/>
</dbReference>
<name>A3QFJ2_SHELP</name>
<dbReference type="InterPro" id="IPR036291">
    <property type="entry name" value="NAD(P)-bd_dom_sf"/>
</dbReference>
<evidence type="ECO:0000313" key="2">
    <source>
        <dbReference type="EMBL" id="ABO24240.1"/>
    </source>
</evidence>
<organism evidence="2 3">
    <name type="scientific">Shewanella loihica (strain ATCC BAA-1088 / PV-4)</name>
    <dbReference type="NCBI Taxonomy" id="323850"/>
    <lineage>
        <taxon>Bacteria</taxon>
        <taxon>Pseudomonadati</taxon>
        <taxon>Pseudomonadota</taxon>
        <taxon>Gammaproteobacteria</taxon>
        <taxon>Alteromonadales</taxon>
        <taxon>Shewanellaceae</taxon>
        <taxon>Shewanella</taxon>
    </lineage>
</organism>
<dbReference type="GO" id="GO:0004029">
    <property type="term" value="F:aldehyde dehydrogenase (NAD+) activity"/>
    <property type="evidence" value="ECO:0007669"/>
    <property type="project" value="TreeGrafter"/>
</dbReference>
<dbReference type="SUPFAM" id="SSF51735">
    <property type="entry name" value="NAD(P)-binding Rossmann-fold domains"/>
    <property type="match status" value="1"/>
</dbReference>
<keyword evidence="3" id="KW-1185">Reference proteome</keyword>
<sequence length="299" mass="31475">MITSVAVVGCGWFGLPLAKALLSQGLKVTGSKRSPQEAEALSADGITGFALDLETLESEDLSSQTREAITQGLACDAIVINIPPGLRRGDNGYLDRLKRLKALMGTHEYQRIIFISTSGVYPAGGDSSGSGCVESDAKVHSPASETLLAAEALFSGANSADGVSNNHSDGSESNNSCVVVRFAGLIGPKRHPGRFLAGREDVPGGNLAVNMVHLDDCIGAVTLLLKAEGALSPAYNLCAPLHPTKAEFYQKAATQQGLTPPSFIEGDLAEDKRVDGGLITRELNYQYKFTDPLAMLTHC</sequence>